<dbReference type="InterPro" id="IPR038071">
    <property type="entry name" value="UROD/MetE-like_sf"/>
</dbReference>
<dbReference type="PANTHER" id="PTHR47099">
    <property type="entry name" value="METHYLCOBAMIDE:COM METHYLTRANSFERASE MTBA"/>
    <property type="match status" value="1"/>
</dbReference>
<sequence length="349" mass="38690">MNSYERAVATLKGEIPDRVPTFELMIDPAVMQAITGSDDYADFCEYVGLDIVVTGTPSKLYAEKVIDPASRTIINEWGIVRRYSEQVVSIPLEGPIKKPADIENYTPPDPYDERRYVQLKALLQRFKGKKLVGMHLHDSFNYPVYLRGMEQLFMDLIINPELVQKLVRISVDHNIAIAERAIDLGADFIILGDDYGSSTSTLVSPQHFREFFLPGLKEVVQAVKAKGAFCLKHCCGNINAIVDDMVTTGLDGLHPLDPGAGMDMLAVKNRHPQLTVIGGISCAEPLTEYSVEELKQEVKRVIDRVAPGGRYILASSNSIHSKVKPENFLAMQEAAREYGNYGKSGKQSG</sequence>
<feature type="domain" description="Uroporphyrinogen decarboxylase (URO-D)" evidence="1">
    <location>
        <begin position="78"/>
        <end position="338"/>
    </location>
</feature>
<organism evidence="2 3">
    <name type="scientific">Neomoorella glycerini</name>
    <dbReference type="NCBI Taxonomy" id="55779"/>
    <lineage>
        <taxon>Bacteria</taxon>
        <taxon>Bacillati</taxon>
        <taxon>Bacillota</taxon>
        <taxon>Clostridia</taxon>
        <taxon>Neomoorellales</taxon>
        <taxon>Neomoorellaceae</taxon>
        <taxon>Neomoorella</taxon>
    </lineage>
</organism>
<dbReference type="GO" id="GO:0004853">
    <property type="term" value="F:uroporphyrinogen decarboxylase activity"/>
    <property type="evidence" value="ECO:0007669"/>
    <property type="project" value="InterPro"/>
</dbReference>
<reference evidence="2 3" key="1">
    <citation type="submission" date="2019-11" db="EMBL/GenBank/DDBJ databases">
        <title>Genome sequence of Moorella glycerini DSM11254.</title>
        <authorList>
            <person name="Poehlein A."/>
            <person name="Boeer T."/>
            <person name="Daniel R."/>
        </authorList>
    </citation>
    <scope>NUCLEOTIDE SEQUENCE [LARGE SCALE GENOMIC DNA]</scope>
    <source>
        <strain evidence="2 3">DSM 11254</strain>
    </source>
</reference>
<evidence type="ECO:0000259" key="1">
    <source>
        <dbReference type="Pfam" id="PF01208"/>
    </source>
</evidence>
<dbReference type="InterPro" id="IPR000257">
    <property type="entry name" value="Uroporphyrinogen_deCOase"/>
</dbReference>
<evidence type="ECO:0000313" key="3">
    <source>
        <dbReference type="Proteomes" id="UP000425916"/>
    </source>
</evidence>
<gene>
    <name evidence="2" type="ORF">MGLY_13080</name>
</gene>
<dbReference type="Proteomes" id="UP000425916">
    <property type="component" value="Chromosome"/>
</dbReference>
<dbReference type="Gene3D" id="3.20.20.210">
    <property type="match status" value="1"/>
</dbReference>
<protein>
    <submittedName>
        <fullName evidence="2">Uroporphyrinogen decarboxylase (URO-D)</fullName>
    </submittedName>
</protein>
<evidence type="ECO:0000313" key="2">
    <source>
        <dbReference type="EMBL" id="QGP91959.1"/>
    </source>
</evidence>
<dbReference type="GO" id="GO:0006779">
    <property type="term" value="P:porphyrin-containing compound biosynthetic process"/>
    <property type="evidence" value="ECO:0007669"/>
    <property type="project" value="InterPro"/>
</dbReference>
<accession>A0A6I5ZQN8</accession>
<dbReference type="PANTHER" id="PTHR47099:SF1">
    <property type="entry name" value="METHYLCOBAMIDE:COM METHYLTRANSFERASE MTBA"/>
    <property type="match status" value="1"/>
</dbReference>
<proteinExistence type="predicted"/>
<name>A0A6I5ZQN8_9FIRM</name>
<dbReference type="SUPFAM" id="SSF51726">
    <property type="entry name" value="UROD/MetE-like"/>
    <property type="match status" value="1"/>
</dbReference>
<dbReference type="RefSeq" id="WP_170290948.1">
    <property type="nucleotide sequence ID" value="NZ_CP046244.1"/>
</dbReference>
<dbReference type="AlphaFoldDB" id="A0A6I5ZQN8"/>
<dbReference type="Pfam" id="PF01208">
    <property type="entry name" value="URO-D"/>
    <property type="match status" value="1"/>
</dbReference>
<dbReference type="InterPro" id="IPR052024">
    <property type="entry name" value="Methanogen_methyltrans"/>
</dbReference>
<keyword evidence="3" id="KW-1185">Reference proteome</keyword>
<dbReference type="EMBL" id="CP046244">
    <property type="protein sequence ID" value="QGP91959.1"/>
    <property type="molecule type" value="Genomic_DNA"/>
</dbReference>